<comment type="similarity">
    <text evidence="3">Belongs to the MNN1/MNT family.</text>
</comment>
<evidence type="ECO:0000313" key="12">
    <source>
        <dbReference type="EMBL" id="EGZ19029.1"/>
    </source>
</evidence>
<dbReference type="SUPFAM" id="SSF53448">
    <property type="entry name" value="Nucleotide-diphospho-sugar transferases"/>
    <property type="match status" value="1"/>
</dbReference>
<dbReference type="STRING" id="1094619.G4ZDV0"/>
<evidence type="ECO:0000256" key="3">
    <source>
        <dbReference type="ARBA" id="ARBA00009105"/>
    </source>
</evidence>
<proteinExistence type="inferred from homology"/>
<evidence type="ECO:0000256" key="1">
    <source>
        <dbReference type="ARBA" id="ARBA00004394"/>
    </source>
</evidence>
<keyword evidence="8" id="KW-0333">Golgi apparatus</keyword>
<evidence type="ECO:0000256" key="2">
    <source>
        <dbReference type="ARBA" id="ARBA00004606"/>
    </source>
</evidence>
<evidence type="ECO:0000256" key="6">
    <source>
        <dbReference type="ARBA" id="ARBA00022968"/>
    </source>
</evidence>
<dbReference type="InterPro" id="IPR022751">
    <property type="entry name" value="Alpha_mannosyltransferase"/>
</dbReference>
<keyword evidence="4" id="KW-0808">Transferase</keyword>
<comment type="subcellular location">
    <subcellularLocation>
        <location evidence="10">Endomembrane system</location>
        <topology evidence="10">Single-pass membrane protein</topology>
    </subcellularLocation>
    <subcellularLocation>
        <location evidence="1">Golgi apparatus membrane</location>
    </subcellularLocation>
    <subcellularLocation>
        <location evidence="2">Membrane</location>
        <topology evidence="2">Single-pass type II membrane protein</topology>
    </subcellularLocation>
</comment>
<evidence type="ECO:0000256" key="5">
    <source>
        <dbReference type="ARBA" id="ARBA00022692"/>
    </source>
</evidence>
<dbReference type="InParanoid" id="G4ZDV0"/>
<feature type="compositionally biased region" description="Basic and acidic residues" evidence="11">
    <location>
        <begin position="27"/>
        <end position="51"/>
    </location>
</feature>
<dbReference type="PANTHER" id="PTHR31646">
    <property type="entry name" value="ALPHA-1,2-MANNOSYLTRANSFERASE MNN2"/>
    <property type="match status" value="1"/>
</dbReference>
<dbReference type="GO" id="GO:0000026">
    <property type="term" value="F:alpha-1,2-mannosyltransferase activity"/>
    <property type="evidence" value="ECO:0007669"/>
    <property type="project" value="TreeGrafter"/>
</dbReference>
<dbReference type="Proteomes" id="UP000002640">
    <property type="component" value="Unassembled WGS sequence"/>
</dbReference>
<dbReference type="PANTHER" id="PTHR31646:SF1">
    <property type="entry name" value="ALPHA-1,2-MANNOSYLTRANSFERASE MNN2"/>
    <property type="match status" value="1"/>
</dbReference>
<evidence type="ECO:0000256" key="11">
    <source>
        <dbReference type="SAM" id="MobiDB-lite"/>
    </source>
</evidence>
<dbReference type="Gene3D" id="3.90.550.10">
    <property type="entry name" value="Spore Coat Polysaccharide Biosynthesis Protein SpsA, Chain A"/>
    <property type="match status" value="1"/>
</dbReference>
<dbReference type="GeneID" id="20646515"/>
<sequence length="505" mass="57387">MSRFEGSIESDSSARETHAEGSAGNKRRWDSSEERSSTEHQVDLAKEQRDGEKAMRGYEAFTRSSIAAQNALKTLQMMKDAGANVVGKAALFRCLEAPRFANFHVLAKEAVKQALEPGFALPNVQLNDNETQDGIVMVVYPKMVPSTYATIRVLRDLLKCRLPIEIWFRPDEMRKVTAAIDPLHQLAASDSIGGISFREINDPLAVEFATKVFAIYHSAFDRVLFLDSDNVPVRDPSFLFQTPEFLDTGAIFWPDFWHPQHTMFYLGEDSLLGQLLIDRRRHAAAIELLRFFAFHRPNPFVQLKLVWGDKDLFRLAWLKLGASFHMIQRPPAVAGKVVNRSFCGMTMVQHDAEGAVLFLHRNSHKLTGGRIKNPADEKLKAMRRETPAVDQDRSASSSEEYPDAAIWTHLLSFRSSSPRSEYQIQSYHVEPEFPRDRICYGQRYLDANENFYAQEFADLSFSGLETELRRFAMEAGQLHQTKVDAVATEKHLQKRGQFRLQAVGD</sequence>
<keyword evidence="9" id="KW-0472">Membrane</keyword>
<evidence type="ECO:0000313" key="13">
    <source>
        <dbReference type="Proteomes" id="UP000002640"/>
    </source>
</evidence>
<evidence type="ECO:0000256" key="8">
    <source>
        <dbReference type="ARBA" id="ARBA00023034"/>
    </source>
</evidence>
<evidence type="ECO:0000256" key="9">
    <source>
        <dbReference type="ARBA" id="ARBA00023136"/>
    </source>
</evidence>
<dbReference type="KEGG" id="psoj:PHYSODRAFT_332737"/>
<dbReference type="Pfam" id="PF11051">
    <property type="entry name" value="Mannosyl_trans3"/>
    <property type="match status" value="2"/>
</dbReference>
<accession>G4ZDV0</accession>
<keyword evidence="7" id="KW-1133">Transmembrane helix</keyword>
<dbReference type="GO" id="GO:0000139">
    <property type="term" value="C:Golgi membrane"/>
    <property type="evidence" value="ECO:0007669"/>
    <property type="project" value="UniProtKB-SubCell"/>
</dbReference>
<dbReference type="RefSeq" id="XP_009528087.1">
    <property type="nucleotide sequence ID" value="XM_009529792.1"/>
</dbReference>
<name>G4ZDV0_PHYSP</name>
<keyword evidence="5" id="KW-0812">Transmembrane</keyword>
<evidence type="ECO:0000256" key="4">
    <source>
        <dbReference type="ARBA" id="ARBA00022679"/>
    </source>
</evidence>
<dbReference type="InterPro" id="IPR029044">
    <property type="entry name" value="Nucleotide-diphossugar_trans"/>
</dbReference>
<keyword evidence="6" id="KW-0735">Signal-anchor</keyword>
<dbReference type="GO" id="GO:0046354">
    <property type="term" value="P:mannan biosynthetic process"/>
    <property type="evidence" value="ECO:0007669"/>
    <property type="project" value="TreeGrafter"/>
</dbReference>
<evidence type="ECO:0000256" key="7">
    <source>
        <dbReference type="ARBA" id="ARBA00022989"/>
    </source>
</evidence>
<evidence type="ECO:0000256" key="10">
    <source>
        <dbReference type="ARBA" id="ARBA00037847"/>
    </source>
</evidence>
<gene>
    <name evidence="12" type="ORF">PHYSODRAFT_332737</name>
</gene>
<dbReference type="AlphaFoldDB" id="G4ZDV0"/>
<organism evidence="12 13">
    <name type="scientific">Phytophthora sojae (strain P6497)</name>
    <name type="common">Soybean stem and root rot agent</name>
    <name type="synonym">Phytophthora megasperma f. sp. glycines</name>
    <dbReference type="NCBI Taxonomy" id="1094619"/>
    <lineage>
        <taxon>Eukaryota</taxon>
        <taxon>Sar</taxon>
        <taxon>Stramenopiles</taxon>
        <taxon>Oomycota</taxon>
        <taxon>Peronosporomycetes</taxon>
        <taxon>Peronosporales</taxon>
        <taxon>Peronosporaceae</taxon>
        <taxon>Phytophthora</taxon>
    </lineage>
</organism>
<feature type="region of interest" description="Disordered" evidence="11">
    <location>
        <begin position="1"/>
        <end position="51"/>
    </location>
</feature>
<reference evidence="12 13" key="1">
    <citation type="journal article" date="2006" name="Science">
        <title>Phytophthora genome sequences uncover evolutionary origins and mechanisms of pathogenesis.</title>
        <authorList>
            <person name="Tyler B.M."/>
            <person name="Tripathy S."/>
            <person name="Zhang X."/>
            <person name="Dehal P."/>
            <person name="Jiang R.H."/>
            <person name="Aerts A."/>
            <person name="Arredondo F.D."/>
            <person name="Baxter L."/>
            <person name="Bensasson D."/>
            <person name="Beynon J.L."/>
            <person name="Chapman J."/>
            <person name="Damasceno C.M."/>
            <person name="Dorrance A.E."/>
            <person name="Dou D."/>
            <person name="Dickerman A.W."/>
            <person name="Dubchak I.L."/>
            <person name="Garbelotto M."/>
            <person name="Gijzen M."/>
            <person name="Gordon S.G."/>
            <person name="Govers F."/>
            <person name="Grunwald N.J."/>
            <person name="Huang W."/>
            <person name="Ivors K.L."/>
            <person name="Jones R.W."/>
            <person name="Kamoun S."/>
            <person name="Krampis K."/>
            <person name="Lamour K.H."/>
            <person name="Lee M.K."/>
            <person name="McDonald W.H."/>
            <person name="Medina M."/>
            <person name="Meijer H.J."/>
            <person name="Nordberg E.K."/>
            <person name="Maclean D.J."/>
            <person name="Ospina-Giraldo M.D."/>
            <person name="Morris P.F."/>
            <person name="Phuntumart V."/>
            <person name="Putnam N.H."/>
            <person name="Rash S."/>
            <person name="Rose J.K."/>
            <person name="Sakihama Y."/>
            <person name="Salamov A.A."/>
            <person name="Savidor A."/>
            <person name="Scheuring C.F."/>
            <person name="Smith B.M."/>
            <person name="Sobral B.W."/>
            <person name="Terry A."/>
            <person name="Torto-Alalibo T.A."/>
            <person name="Win J."/>
            <person name="Xu Z."/>
            <person name="Zhang H."/>
            <person name="Grigoriev I.V."/>
            <person name="Rokhsar D.S."/>
            <person name="Boore J.L."/>
        </authorList>
    </citation>
    <scope>NUCLEOTIDE SEQUENCE [LARGE SCALE GENOMIC DNA]</scope>
    <source>
        <strain evidence="12 13">P6497</strain>
    </source>
</reference>
<protein>
    <submittedName>
        <fullName evidence="12">Uncharacterized protein</fullName>
    </submittedName>
</protein>
<dbReference type="EMBL" id="JH159154">
    <property type="protein sequence ID" value="EGZ19029.1"/>
    <property type="molecule type" value="Genomic_DNA"/>
</dbReference>
<keyword evidence="13" id="KW-1185">Reference proteome</keyword>